<keyword evidence="4" id="KW-1185">Reference proteome</keyword>
<accession>A0A8S4R236</accession>
<dbReference type="GO" id="GO:0006508">
    <property type="term" value="P:proteolysis"/>
    <property type="evidence" value="ECO:0007669"/>
    <property type="project" value="InterPro"/>
</dbReference>
<dbReference type="InterPro" id="IPR001254">
    <property type="entry name" value="Trypsin_dom"/>
</dbReference>
<feature type="signal peptide" evidence="1">
    <location>
        <begin position="1"/>
        <end position="16"/>
    </location>
</feature>
<dbReference type="GO" id="GO:0004252">
    <property type="term" value="F:serine-type endopeptidase activity"/>
    <property type="evidence" value="ECO:0007669"/>
    <property type="project" value="InterPro"/>
</dbReference>
<dbReference type="SUPFAM" id="SSF50494">
    <property type="entry name" value="Trypsin-like serine proteases"/>
    <property type="match status" value="1"/>
</dbReference>
<sequence length="374" mass="42594">MKLIFLITVFVLAAESQNTWMPIISPLLSTYPCKDDSDIMVWFEPGLQPKDNNRYYIYANKPFPKDCKIKMIFDSQVNATFVVRTESNDYSRLYLSEGDTISLHFFVPHQGLGFIVKGNEPGVTPYLRSFTVDDEEYCRTPVVVRLPTHLSYTAKTAHCATYRGSKLEKQSLGVVLGKHKLKGDDRESVEKEVLEIIIHKEYSYQPLRHDIALLKLSTEVVFNDFIRPACLFRGDDRQKLQSDEIYGTIIGWGFERNYSLSRTLKQASMPIVSEATCLKKNPFFYSHSLNEHYTFCAGSDNGTSACNGDSGGAFQVFVPDEIQIGDQTTSGCWHVKGIISNTVSRFDAPICDPTYYVVFTNVESYIDWIEQYLI</sequence>
<name>A0A8S4R236_9NEOP</name>
<proteinExistence type="predicted"/>
<organism evidence="3 4">
    <name type="scientific">Pararge aegeria aegeria</name>
    <dbReference type="NCBI Taxonomy" id="348720"/>
    <lineage>
        <taxon>Eukaryota</taxon>
        <taxon>Metazoa</taxon>
        <taxon>Ecdysozoa</taxon>
        <taxon>Arthropoda</taxon>
        <taxon>Hexapoda</taxon>
        <taxon>Insecta</taxon>
        <taxon>Pterygota</taxon>
        <taxon>Neoptera</taxon>
        <taxon>Endopterygota</taxon>
        <taxon>Lepidoptera</taxon>
        <taxon>Glossata</taxon>
        <taxon>Ditrysia</taxon>
        <taxon>Papilionoidea</taxon>
        <taxon>Nymphalidae</taxon>
        <taxon>Satyrinae</taxon>
        <taxon>Satyrini</taxon>
        <taxon>Parargina</taxon>
        <taxon>Pararge</taxon>
    </lineage>
</organism>
<dbReference type="EMBL" id="CAKXAJ010024711">
    <property type="protein sequence ID" value="CAH2229281.1"/>
    <property type="molecule type" value="Genomic_DNA"/>
</dbReference>
<dbReference type="InterPro" id="IPR033116">
    <property type="entry name" value="TRYPSIN_SER"/>
</dbReference>
<keyword evidence="1" id="KW-0732">Signal</keyword>
<comment type="caution">
    <text evidence="3">The sequence shown here is derived from an EMBL/GenBank/DDBJ whole genome shotgun (WGS) entry which is preliminary data.</text>
</comment>
<dbReference type="AlphaFoldDB" id="A0A8S4R236"/>
<dbReference type="InterPro" id="IPR043504">
    <property type="entry name" value="Peptidase_S1_PA_chymotrypsin"/>
</dbReference>
<dbReference type="PROSITE" id="PS00135">
    <property type="entry name" value="TRYPSIN_SER"/>
    <property type="match status" value="1"/>
</dbReference>
<dbReference type="SMART" id="SM00020">
    <property type="entry name" value="Tryp_SPc"/>
    <property type="match status" value="1"/>
</dbReference>
<evidence type="ECO:0000256" key="1">
    <source>
        <dbReference type="SAM" id="SignalP"/>
    </source>
</evidence>
<evidence type="ECO:0000313" key="4">
    <source>
        <dbReference type="Proteomes" id="UP000838756"/>
    </source>
</evidence>
<dbReference type="InterPro" id="IPR051333">
    <property type="entry name" value="CLIP_Serine_Protease"/>
</dbReference>
<dbReference type="InterPro" id="IPR009003">
    <property type="entry name" value="Peptidase_S1_PA"/>
</dbReference>
<feature type="chain" id="PRO_5035715797" evidence="1">
    <location>
        <begin position="17"/>
        <end position="374"/>
    </location>
</feature>
<reference evidence="3" key="1">
    <citation type="submission" date="2022-03" db="EMBL/GenBank/DDBJ databases">
        <authorList>
            <person name="Lindestad O."/>
        </authorList>
    </citation>
    <scope>NUCLEOTIDE SEQUENCE</scope>
</reference>
<evidence type="ECO:0000313" key="3">
    <source>
        <dbReference type="EMBL" id="CAH2229281.1"/>
    </source>
</evidence>
<dbReference type="PANTHER" id="PTHR24260">
    <property type="match status" value="1"/>
</dbReference>
<feature type="domain" description="Peptidase S1" evidence="2">
    <location>
        <begin position="115"/>
        <end position="374"/>
    </location>
</feature>
<protein>
    <submittedName>
        <fullName evidence="3">Jg17030 protein</fullName>
    </submittedName>
</protein>
<gene>
    <name evidence="3" type="primary">jg17030</name>
    <name evidence="3" type="ORF">PAEG_LOCUS8763</name>
</gene>
<evidence type="ECO:0000259" key="2">
    <source>
        <dbReference type="PROSITE" id="PS50240"/>
    </source>
</evidence>
<dbReference type="PANTHER" id="PTHR24260:SF136">
    <property type="entry name" value="GH08193P-RELATED"/>
    <property type="match status" value="1"/>
</dbReference>
<dbReference type="Proteomes" id="UP000838756">
    <property type="component" value="Unassembled WGS sequence"/>
</dbReference>
<dbReference type="Gene3D" id="2.40.10.10">
    <property type="entry name" value="Trypsin-like serine proteases"/>
    <property type="match status" value="2"/>
</dbReference>
<dbReference type="Pfam" id="PF00089">
    <property type="entry name" value="Trypsin"/>
    <property type="match status" value="1"/>
</dbReference>
<dbReference type="OrthoDB" id="6147874at2759"/>
<dbReference type="CDD" id="cd00190">
    <property type="entry name" value="Tryp_SPc"/>
    <property type="match status" value="1"/>
</dbReference>
<dbReference type="PROSITE" id="PS50240">
    <property type="entry name" value="TRYPSIN_DOM"/>
    <property type="match status" value="1"/>
</dbReference>